<dbReference type="RefSeq" id="WP_088921310.1">
    <property type="nucleotide sequence ID" value="NZ_CP018632.1"/>
</dbReference>
<accession>A0A2Z2P780</accession>
<feature type="signal peptide" evidence="1">
    <location>
        <begin position="1"/>
        <end position="26"/>
    </location>
</feature>
<reference evidence="2 3" key="1">
    <citation type="submission" date="2016-12" db="EMBL/GenBank/DDBJ databases">
        <authorList>
            <person name="Song W.-J."/>
            <person name="Kurnit D.M."/>
        </authorList>
    </citation>
    <scope>NUCLEOTIDE SEQUENCE [LARGE SCALE GENOMIC DNA]</scope>
    <source>
        <strain evidence="2 3">IMCC3135</strain>
    </source>
</reference>
<keyword evidence="1" id="KW-0732">Signal</keyword>
<evidence type="ECO:0000256" key="1">
    <source>
        <dbReference type="SAM" id="SignalP"/>
    </source>
</evidence>
<dbReference type="Proteomes" id="UP000250079">
    <property type="component" value="Chromosome"/>
</dbReference>
<proteinExistence type="predicted"/>
<keyword evidence="3" id="KW-1185">Reference proteome</keyword>
<evidence type="ECO:0000313" key="3">
    <source>
        <dbReference type="Proteomes" id="UP000250079"/>
    </source>
</evidence>
<dbReference type="Pfam" id="PF04338">
    <property type="entry name" value="DUF481"/>
    <property type="match status" value="1"/>
</dbReference>
<gene>
    <name evidence="2" type="ORF">IMCC3135_32510</name>
</gene>
<dbReference type="KEGG" id="gai:IMCC3135_32510"/>
<sequence length="278" mass="30467">MSRPCSRLAASLAGVLFCVLMHGAAAQSYYIPKDLEQGWDGQVQLGAEASFGATDSSAVSVRTDFTYRGKHAEHEVSARLHHSANTARVSRRDAEGKEVLNSQGVPVTDEVRTTTNNRRFISAQPRWFFSPIYYAFALVDADINEPAGIKLASRQVAGLGYKLWKTRTHYLSAAFGIGRKKLDQVAAASEEGAIGYFGLRLKRTLSETVSVALALDSDFGGENRFSEAETSLSWRVRGPVALKFKYEASVNSKVVNPWNSFDDGVEAAFSINLEVEVF</sequence>
<dbReference type="AlphaFoldDB" id="A0A2Z2P780"/>
<feature type="chain" id="PRO_5016277092" description="DUF481 domain-containing protein" evidence="1">
    <location>
        <begin position="27"/>
        <end position="278"/>
    </location>
</feature>
<name>A0A2Z2P780_9GAMM</name>
<dbReference type="InterPro" id="IPR007433">
    <property type="entry name" value="DUF481"/>
</dbReference>
<dbReference type="EMBL" id="CP018632">
    <property type="protein sequence ID" value="ASJ76547.1"/>
    <property type="molecule type" value="Genomic_DNA"/>
</dbReference>
<protein>
    <recommendedName>
        <fullName evidence="4">DUF481 domain-containing protein</fullName>
    </recommendedName>
</protein>
<evidence type="ECO:0000313" key="2">
    <source>
        <dbReference type="EMBL" id="ASJ76547.1"/>
    </source>
</evidence>
<evidence type="ECO:0008006" key="4">
    <source>
        <dbReference type="Google" id="ProtNLM"/>
    </source>
</evidence>
<organism evidence="2 3">
    <name type="scientific">Granulosicoccus antarcticus IMCC3135</name>
    <dbReference type="NCBI Taxonomy" id="1192854"/>
    <lineage>
        <taxon>Bacteria</taxon>
        <taxon>Pseudomonadati</taxon>
        <taxon>Pseudomonadota</taxon>
        <taxon>Gammaproteobacteria</taxon>
        <taxon>Chromatiales</taxon>
        <taxon>Granulosicoccaceae</taxon>
        <taxon>Granulosicoccus</taxon>
    </lineage>
</organism>